<accession>A0A821WL13</accession>
<gene>
    <name evidence="2" type="ORF">KIK155_LOCUS5104</name>
    <name evidence="3" type="ORF">TOA249_LOCUS32638</name>
</gene>
<reference evidence="3" key="1">
    <citation type="submission" date="2021-02" db="EMBL/GenBank/DDBJ databases">
        <authorList>
            <person name="Nowell W R."/>
        </authorList>
    </citation>
    <scope>NUCLEOTIDE SEQUENCE</scope>
</reference>
<protein>
    <submittedName>
        <fullName evidence="3">Uncharacterized protein</fullName>
    </submittedName>
</protein>
<proteinExistence type="predicted"/>
<dbReference type="Proteomes" id="UP000663865">
    <property type="component" value="Unassembled WGS sequence"/>
</dbReference>
<organism evidence="3 4">
    <name type="scientific">Rotaria socialis</name>
    <dbReference type="NCBI Taxonomy" id="392032"/>
    <lineage>
        <taxon>Eukaryota</taxon>
        <taxon>Metazoa</taxon>
        <taxon>Spiralia</taxon>
        <taxon>Gnathifera</taxon>
        <taxon>Rotifera</taxon>
        <taxon>Eurotatoria</taxon>
        <taxon>Bdelloidea</taxon>
        <taxon>Philodinida</taxon>
        <taxon>Philodinidae</taxon>
        <taxon>Rotaria</taxon>
    </lineage>
</organism>
<name>A0A821WL13_9BILA</name>
<feature type="compositionally biased region" description="Polar residues" evidence="1">
    <location>
        <begin position="7"/>
        <end position="41"/>
    </location>
</feature>
<evidence type="ECO:0000313" key="2">
    <source>
        <dbReference type="EMBL" id="CAF3367761.1"/>
    </source>
</evidence>
<evidence type="ECO:0000256" key="1">
    <source>
        <dbReference type="SAM" id="MobiDB-lite"/>
    </source>
</evidence>
<evidence type="ECO:0000313" key="3">
    <source>
        <dbReference type="EMBL" id="CAF4929188.1"/>
    </source>
</evidence>
<dbReference type="Proteomes" id="UP000663838">
    <property type="component" value="Unassembled WGS sequence"/>
</dbReference>
<feature type="compositionally biased region" description="Low complexity" evidence="1">
    <location>
        <begin position="108"/>
        <end position="147"/>
    </location>
</feature>
<feature type="region of interest" description="Disordered" evidence="1">
    <location>
        <begin position="1"/>
        <end position="41"/>
    </location>
</feature>
<sequence length="449" mass="50959">MADEQSKANGTVQDPESGLGTQDFDSNNLQINGGADSNNIAQSSQLPQFEDIGSDNDNSDIDNLVISKKAYEALMNDRARLEALENQLKNGATAQTDQTNNVKDLVNNNLNMTTDNDNNNPDTDNGTVGTNNNVQSTSTAQTSTVQQLPQVNVDTSVRPNTYASVVSTPSQNNSQNTFANSQANISMRPNTTFIQPTVVNQQSVQSIPTQTFYSQVPQVQQNCNSLPPNLNQGLNATPIYFVERPAVREISYFKHHTLEQFNKYLVSFERHCAKTYPDDQEQWRTLLISKLSREIKATLPPEAEYDWSYEKVLCNIQDYLKLTSGKPESSVMSTFWRLVKPPNEKPTMFSVRLLQAFKKAYPQFEFDYTHHESLIEKFIDSQSEDTRNYVKESTMIHTSTGLKLPYETYVNLAERYELEIKPRQLYSEKVRQNNQQPAPKPKYYPKELN</sequence>
<evidence type="ECO:0000313" key="4">
    <source>
        <dbReference type="Proteomes" id="UP000663838"/>
    </source>
</evidence>
<feature type="region of interest" description="Disordered" evidence="1">
    <location>
        <begin position="108"/>
        <end position="155"/>
    </location>
</feature>
<comment type="caution">
    <text evidence="3">The sequence shown here is derived from an EMBL/GenBank/DDBJ whole genome shotgun (WGS) entry which is preliminary data.</text>
</comment>
<feature type="region of interest" description="Disordered" evidence="1">
    <location>
        <begin position="428"/>
        <end position="449"/>
    </location>
</feature>
<dbReference type="EMBL" id="CAJOBS010008417">
    <property type="protein sequence ID" value="CAF4929188.1"/>
    <property type="molecule type" value="Genomic_DNA"/>
</dbReference>
<dbReference type="AlphaFoldDB" id="A0A821WL13"/>
<feature type="non-terminal residue" evidence="3">
    <location>
        <position position="449"/>
    </location>
</feature>
<dbReference type="EMBL" id="CAJNYV010000552">
    <property type="protein sequence ID" value="CAF3367761.1"/>
    <property type="molecule type" value="Genomic_DNA"/>
</dbReference>